<comment type="function">
    <text evidence="1">Exerts its effect at some terminal stage of cytochrome c oxidase synthesis, probably by being involved in the insertion of the copper B into subunit I.</text>
</comment>
<evidence type="ECO:0000256" key="3">
    <source>
        <dbReference type="ARBA" id="ARBA00009620"/>
    </source>
</evidence>
<dbReference type="InterPro" id="IPR007533">
    <property type="entry name" value="Cyt_c_oxidase_assmbl_CtaG"/>
</dbReference>
<keyword evidence="5 11" id="KW-0812">Transmembrane</keyword>
<keyword evidence="8" id="KW-0186">Copper</keyword>
<dbReference type="OrthoDB" id="9804841at2"/>
<dbReference type="RefSeq" id="WP_106845590.1">
    <property type="nucleotide sequence ID" value="NZ_CP027792.1"/>
</dbReference>
<feature type="compositionally biased region" description="Low complexity" evidence="10">
    <location>
        <begin position="187"/>
        <end position="201"/>
    </location>
</feature>
<reference evidence="13" key="1">
    <citation type="submission" date="2018-03" db="EMBL/GenBank/DDBJ databases">
        <title>Genome sequencing of Melaminivora sp. strain SC2-7.</title>
        <authorList>
            <person name="Kim S.-J."/>
            <person name="Heo J."/>
            <person name="Ahn J.-H."/>
            <person name="Kwon S.-W."/>
        </authorList>
    </citation>
    <scope>NUCLEOTIDE SEQUENCE [LARGE SCALE GENOMIC DNA]</scope>
    <source>
        <strain evidence="13">SC2-7</strain>
    </source>
</reference>
<accession>A0A2P1NJ15</accession>
<evidence type="ECO:0000256" key="6">
    <source>
        <dbReference type="ARBA" id="ARBA00022968"/>
    </source>
</evidence>
<evidence type="ECO:0000256" key="4">
    <source>
        <dbReference type="ARBA" id="ARBA00015384"/>
    </source>
</evidence>
<feature type="transmembrane region" description="Helical" evidence="11">
    <location>
        <begin position="12"/>
        <end position="32"/>
    </location>
</feature>
<comment type="similarity">
    <text evidence="3">Belongs to the COX11/CtaG family.</text>
</comment>
<evidence type="ECO:0000256" key="1">
    <source>
        <dbReference type="ARBA" id="ARBA00004007"/>
    </source>
</evidence>
<dbReference type="AlphaFoldDB" id="A0A2P1NJ15"/>
<keyword evidence="9 11" id="KW-0472">Membrane</keyword>
<evidence type="ECO:0000256" key="2">
    <source>
        <dbReference type="ARBA" id="ARBA00004382"/>
    </source>
</evidence>
<comment type="subcellular location">
    <subcellularLocation>
        <location evidence="2">Cell inner membrane</location>
        <topology evidence="2">Single-pass type II membrane protein</topology>
        <orientation evidence="2">Periplasmic side</orientation>
    </subcellularLocation>
</comment>
<dbReference type="EMBL" id="CP027792">
    <property type="protein sequence ID" value="AVP57033.1"/>
    <property type="molecule type" value="Genomic_DNA"/>
</dbReference>
<dbReference type="GO" id="GO:0005886">
    <property type="term" value="C:plasma membrane"/>
    <property type="evidence" value="ECO:0007669"/>
    <property type="project" value="UniProtKB-SubCell"/>
</dbReference>
<sequence>MGIRQENVKMVGKLAVVTLGMFAFGYVLIPIYKSICEVTGINILTLSERLVPGNGTAGPNARLPANTQVDKSRTITVVFDANARGPWDFKPAQRSVQVHPGELATVVYEFQNVQDRRMSAQAIPSYAPRQAAPHFTKLECFCFSQYTLEPGEKKEWPVAFVIDPRLSKDVTTITLSYTFFEVGGRTPAAPQSTAAAPLPSAKGEGGA</sequence>
<dbReference type="NCBIfam" id="NF003465">
    <property type="entry name" value="PRK05089.1"/>
    <property type="match status" value="1"/>
</dbReference>
<dbReference type="InterPro" id="IPR023471">
    <property type="entry name" value="CtaG/Cox11_dom_sf"/>
</dbReference>
<keyword evidence="7 11" id="KW-1133">Transmembrane helix</keyword>
<evidence type="ECO:0000256" key="11">
    <source>
        <dbReference type="SAM" id="Phobius"/>
    </source>
</evidence>
<keyword evidence="6" id="KW-0735">Signal-anchor</keyword>
<evidence type="ECO:0000313" key="12">
    <source>
        <dbReference type="EMBL" id="AVP57033.1"/>
    </source>
</evidence>
<evidence type="ECO:0000256" key="9">
    <source>
        <dbReference type="ARBA" id="ARBA00023136"/>
    </source>
</evidence>
<dbReference type="Proteomes" id="UP000241829">
    <property type="component" value="Chromosome"/>
</dbReference>
<protein>
    <recommendedName>
        <fullName evidence="4">Cytochrome c oxidase assembly protein CtaG</fullName>
    </recommendedName>
</protein>
<evidence type="ECO:0000256" key="7">
    <source>
        <dbReference type="ARBA" id="ARBA00022989"/>
    </source>
</evidence>
<dbReference type="PIRSF" id="PIRSF005413">
    <property type="entry name" value="COX11"/>
    <property type="match status" value="1"/>
</dbReference>
<dbReference type="SUPFAM" id="SSF110111">
    <property type="entry name" value="Ctag/Cox11"/>
    <property type="match status" value="1"/>
</dbReference>
<evidence type="ECO:0000313" key="13">
    <source>
        <dbReference type="Proteomes" id="UP000241829"/>
    </source>
</evidence>
<evidence type="ECO:0000256" key="10">
    <source>
        <dbReference type="SAM" id="MobiDB-lite"/>
    </source>
</evidence>
<dbReference type="GO" id="GO:0005507">
    <property type="term" value="F:copper ion binding"/>
    <property type="evidence" value="ECO:0007669"/>
    <property type="project" value="InterPro"/>
</dbReference>
<organism evidence="12 13">
    <name type="scientific">Pulveribacter suum</name>
    <dbReference type="NCBI Taxonomy" id="2116657"/>
    <lineage>
        <taxon>Bacteria</taxon>
        <taxon>Pseudomonadati</taxon>
        <taxon>Pseudomonadota</taxon>
        <taxon>Betaproteobacteria</taxon>
        <taxon>Burkholderiales</taxon>
        <taxon>Comamonadaceae</taxon>
        <taxon>Pulveribacter</taxon>
    </lineage>
</organism>
<keyword evidence="13" id="KW-1185">Reference proteome</keyword>
<proteinExistence type="inferred from homology"/>
<evidence type="ECO:0000256" key="5">
    <source>
        <dbReference type="ARBA" id="ARBA00022692"/>
    </source>
</evidence>
<feature type="region of interest" description="Disordered" evidence="10">
    <location>
        <begin position="187"/>
        <end position="207"/>
    </location>
</feature>
<dbReference type="Pfam" id="PF04442">
    <property type="entry name" value="CtaG_Cox11"/>
    <property type="match status" value="1"/>
</dbReference>
<gene>
    <name evidence="12" type="ORF">C7H73_04745</name>
</gene>
<dbReference type="KEGG" id="melm:C7H73_04745"/>
<dbReference type="Gene3D" id="2.60.370.10">
    <property type="entry name" value="Ctag/Cox11"/>
    <property type="match status" value="1"/>
</dbReference>
<evidence type="ECO:0000256" key="8">
    <source>
        <dbReference type="ARBA" id="ARBA00023008"/>
    </source>
</evidence>
<dbReference type="PANTHER" id="PTHR21320">
    <property type="entry name" value="CYTOCHROME C OXIDASE ASSEMBLY PROTEIN COX11-RELATED"/>
    <property type="match status" value="1"/>
</dbReference>
<name>A0A2P1NJ15_9BURK</name>
<dbReference type="PANTHER" id="PTHR21320:SF3">
    <property type="entry name" value="CYTOCHROME C OXIDASE ASSEMBLY PROTEIN COX11, MITOCHONDRIAL-RELATED"/>
    <property type="match status" value="1"/>
</dbReference>